<dbReference type="SUPFAM" id="SSF53098">
    <property type="entry name" value="Ribonuclease H-like"/>
    <property type="match status" value="1"/>
</dbReference>
<feature type="domain" description="3'-5' exonuclease" evidence="1">
    <location>
        <begin position="26"/>
        <end position="196"/>
    </location>
</feature>
<organism evidence="2 3">
    <name type="scientific">Polaromonas aquatica</name>
    <dbReference type="NCBI Taxonomy" id="332657"/>
    <lineage>
        <taxon>Bacteria</taxon>
        <taxon>Pseudomonadati</taxon>
        <taxon>Pseudomonadota</taxon>
        <taxon>Betaproteobacteria</taxon>
        <taxon>Burkholderiales</taxon>
        <taxon>Comamonadaceae</taxon>
        <taxon>Polaromonas</taxon>
    </lineage>
</organism>
<proteinExistence type="predicted"/>
<keyword evidence="2" id="KW-0540">Nuclease</keyword>
<evidence type="ECO:0000313" key="2">
    <source>
        <dbReference type="EMBL" id="MFC6283908.1"/>
    </source>
</evidence>
<dbReference type="InterPro" id="IPR052408">
    <property type="entry name" value="Exonuclease_MUT-7-like"/>
</dbReference>
<comment type="caution">
    <text evidence="2">The sequence shown here is derived from an EMBL/GenBank/DDBJ whole genome shotgun (WGS) entry which is preliminary data.</text>
</comment>
<dbReference type="PANTHER" id="PTHR47765:SF2">
    <property type="entry name" value="EXONUCLEASE MUT-7 HOMOLOG"/>
    <property type="match status" value="1"/>
</dbReference>
<dbReference type="Proteomes" id="UP001596270">
    <property type="component" value="Unassembled WGS sequence"/>
</dbReference>
<name>A0ABW1U2U3_9BURK</name>
<evidence type="ECO:0000313" key="3">
    <source>
        <dbReference type="Proteomes" id="UP001596270"/>
    </source>
</evidence>
<dbReference type="Pfam" id="PF01612">
    <property type="entry name" value="DNA_pol_A_exo1"/>
    <property type="match status" value="1"/>
</dbReference>
<dbReference type="EC" id="3.1.-.-" evidence="2"/>
<reference evidence="3" key="1">
    <citation type="journal article" date="2019" name="Int. J. Syst. Evol. Microbiol.">
        <title>The Global Catalogue of Microorganisms (GCM) 10K type strain sequencing project: providing services to taxonomists for standard genome sequencing and annotation.</title>
        <authorList>
            <consortium name="The Broad Institute Genomics Platform"/>
            <consortium name="The Broad Institute Genome Sequencing Center for Infectious Disease"/>
            <person name="Wu L."/>
            <person name="Ma J."/>
        </authorList>
    </citation>
    <scope>NUCLEOTIDE SEQUENCE [LARGE SCALE GENOMIC DNA]</scope>
    <source>
        <strain evidence="3">CCUG 39402</strain>
    </source>
</reference>
<dbReference type="GO" id="GO:0004527">
    <property type="term" value="F:exonuclease activity"/>
    <property type="evidence" value="ECO:0007669"/>
    <property type="project" value="UniProtKB-KW"/>
</dbReference>
<dbReference type="PANTHER" id="PTHR47765">
    <property type="entry name" value="3'-5' EXONUCLEASE DOMAIN-CONTAINING PROTEIN"/>
    <property type="match status" value="1"/>
</dbReference>
<evidence type="ECO:0000259" key="1">
    <source>
        <dbReference type="SMART" id="SM00474"/>
    </source>
</evidence>
<keyword evidence="2" id="KW-0378">Hydrolase</keyword>
<keyword evidence="2" id="KW-0269">Exonuclease</keyword>
<dbReference type="SMART" id="SM00474">
    <property type="entry name" value="35EXOc"/>
    <property type="match status" value="1"/>
</dbReference>
<dbReference type="InterPro" id="IPR012337">
    <property type="entry name" value="RNaseH-like_sf"/>
</dbReference>
<keyword evidence="3" id="KW-1185">Reference proteome</keyword>
<sequence>MTHLPTPDKEQIALLDTFDRLGLHQIQVVSTPEQAAAALKALAAATALGFDTESKPTFAKNEASDGPHIVQLSTLDKAWIFQLTDAECRRAVGKLLESPAIIKAGFGLGDDRKRIIHKLGVDLQGVLDLNAVFREKGYRKDMGVRGAVAVVFNKRFIKSKKAATSNWANPKLTEAQIVYAANDAYAAMRVYAALGLG</sequence>
<dbReference type="InterPro" id="IPR002562">
    <property type="entry name" value="3'-5'_exonuclease_dom"/>
</dbReference>
<dbReference type="Gene3D" id="3.30.420.10">
    <property type="entry name" value="Ribonuclease H-like superfamily/Ribonuclease H"/>
    <property type="match status" value="1"/>
</dbReference>
<dbReference type="RefSeq" id="WP_371439677.1">
    <property type="nucleotide sequence ID" value="NZ_JBHSRS010000084.1"/>
</dbReference>
<dbReference type="InterPro" id="IPR036397">
    <property type="entry name" value="RNaseH_sf"/>
</dbReference>
<dbReference type="EMBL" id="JBHSRS010000084">
    <property type="protein sequence ID" value="MFC6283908.1"/>
    <property type="molecule type" value="Genomic_DNA"/>
</dbReference>
<protein>
    <submittedName>
        <fullName evidence="2">3'-5' exonuclease</fullName>
        <ecNumber evidence="2">3.1.-.-</ecNumber>
    </submittedName>
</protein>
<dbReference type="CDD" id="cd06141">
    <property type="entry name" value="WRN_exo"/>
    <property type="match status" value="1"/>
</dbReference>
<gene>
    <name evidence="2" type="ORF">ACFQND_21985</name>
</gene>
<accession>A0ABW1U2U3</accession>